<sequence length="185" mass="20557">MMTRHSDSYRTPARLFHWLIAVAVLLMIPAGLIMTQKGIARPLQDALFLFHKNMGVILIPLILLRLIYRLRHPAPPLPSSIPAWQRSAASVSHWLLYLLLIVMPISGFIRVRAGGFPIELLDRLGVGPWLAKSDALADAAKGLHYAAGMALIALLALHIGAALQHGLIRRDGVWTRIWPPLRPRS</sequence>
<dbReference type="GO" id="GO:0022904">
    <property type="term" value="P:respiratory electron transport chain"/>
    <property type="evidence" value="ECO:0007669"/>
    <property type="project" value="InterPro"/>
</dbReference>
<dbReference type="InterPro" id="IPR052168">
    <property type="entry name" value="Cytochrome_b561_oxidase"/>
</dbReference>
<feature type="transmembrane region" description="Helical" evidence="13">
    <location>
        <begin position="142"/>
        <end position="163"/>
    </location>
</feature>
<dbReference type="SUPFAM" id="SSF81342">
    <property type="entry name" value="Transmembrane di-heme cytochromes"/>
    <property type="match status" value="1"/>
</dbReference>
<comment type="cofactor">
    <cofactor evidence="1">
        <name>heme b</name>
        <dbReference type="ChEBI" id="CHEBI:60344"/>
    </cofactor>
</comment>
<feature type="transmembrane region" description="Helical" evidence="13">
    <location>
        <begin position="46"/>
        <end position="68"/>
    </location>
</feature>
<keyword evidence="6 13" id="KW-0812">Transmembrane</keyword>
<accession>A0A1I0JCV7</accession>
<feature type="domain" description="Cytochrome b561 bacterial/Ni-hydrogenase" evidence="14">
    <location>
        <begin position="9"/>
        <end position="179"/>
    </location>
</feature>
<evidence type="ECO:0000256" key="13">
    <source>
        <dbReference type="SAM" id="Phobius"/>
    </source>
</evidence>
<keyword evidence="5" id="KW-0349">Heme</keyword>
<comment type="subcellular location">
    <subcellularLocation>
        <location evidence="2">Cell membrane</location>
        <topology evidence="2">Multi-pass membrane protein</topology>
    </subcellularLocation>
</comment>
<dbReference type="STRING" id="364199.SAMN04489858_12423"/>
<keyword evidence="11 13" id="KW-0472">Membrane</keyword>
<evidence type="ECO:0000259" key="14">
    <source>
        <dbReference type="Pfam" id="PF01292"/>
    </source>
</evidence>
<dbReference type="Proteomes" id="UP000199180">
    <property type="component" value="Unassembled WGS sequence"/>
</dbReference>
<evidence type="ECO:0000256" key="11">
    <source>
        <dbReference type="ARBA" id="ARBA00023136"/>
    </source>
</evidence>
<evidence type="ECO:0000256" key="7">
    <source>
        <dbReference type="ARBA" id="ARBA00022723"/>
    </source>
</evidence>
<proteinExistence type="inferred from homology"/>
<dbReference type="InterPro" id="IPR011577">
    <property type="entry name" value="Cyt_b561_bac/Ni-Hgenase"/>
</dbReference>
<dbReference type="Gene3D" id="1.20.950.20">
    <property type="entry name" value="Transmembrane di-heme cytochromes, Chain C"/>
    <property type="match status" value="2"/>
</dbReference>
<evidence type="ECO:0000256" key="4">
    <source>
        <dbReference type="ARBA" id="ARBA00022475"/>
    </source>
</evidence>
<evidence type="ECO:0000256" key="10">
    <source>
        <dbReference type="ARBA" id="ARBA00023004"/>
    </source>
</evidence>
<dbReference type="AlphaFoldDB" id="A0A1I0JCV7"/>
<dbReference type="GO" id="GO:0046872">
    <property type="term" value="F:metal ion binding"/>
    <property type="evidence" value="ECO:0007669"/>
    <property type="project" value="UniProtKB-KW"/>
</dbReference>
<keyword evidence="16" id="KW-1185">Reference proteome</keyword>
<keyword evidence="9 13" id="KW-1133">Transmembrane helix</keyword>
<keyword evidence="8" id="KW-0249">Electron transport</keyword>
<feature type="transmembrane region" description="Helical" evidence="13">
    <location>
        <begin position="88"/>
        <end position="109"/>
    </location>
</feature>
<keyword evidence="4" id="KW-1003">Cell membrane</keyword>
<name>A0A1I0JCV7_9RHOB</name>
<evidence type="ECO:0000256" key="2">
    <source>
        <dbReference type="ARBA" id="ARBA00004651"/>
    </source>
</evidence>
<evidence type="ECO:0000256" key="1">
    <source>
        <dbReference type="ARBA" id="ARBA00001970"/>
    </source>
</evidence>
<keyword evidence="10" id="KW-0408">Iron</keyword>
<dbReference type="PANTHER" id="PTHR30529">
    <property type="entry name" value="CYTOCHROME B561"/>
    <property type="match status" value="1"/>
</dbReference>
<dbReference type="GO" id="GO:0020037">
    <property type="term" value="F:heme binding"/>
    <property type="evidence" value="ECO:0007669"/>
    <property type="project" value="TreeGrafter"/>
</dbReference>
<comment type="similarity">
    <text evidence="12">Belongs to the cytochrome b561 family.</text>
</comment>
<dbReference type="InterPro" id="IPR016174">
    <property type="entry name" value="Di-haem_cyt_TM"/>
</dbReference>
<dbReference type="Pfam" id="PF01292">
    <property type="entry name" value="Ni_hydr_CYTB"/>
    <property type="match status" value="1"/>
</dbReference>
<reference evidence="15 16" key="1">
    <citation type="submission" date="2016-10" db="EMBL/GenBank/DDBJ databases">
        <authorList>
            <person name="de Groot N.N."/>
        </authorList>
    </citation>
    <scope>NUCLEOTIDE SEQUENCE [LARGE SCALE GENOMIC DNA]</scope>
    <source>
        <strain evidence="15 16">DSM 17862</strain>
    </source>
</reference>
<evidence type="ECO:0000256" key="6">
    <source>
        <dbReference type="ARBA" id="ARBA00022692"/>
    </source>
</evidence>
<keyword evidence="7" id="KW-0479">Metal-binding</keyword>
<dbReference type="GO" id="GO:0005886">
    <property type="term" value="C:plasma membrane"/>
    <property type="evidence" value="ECO:0007669"/>
    <property type="project" value="UniProtKB-SubCell"/>
</dbReference>
<organism evidence="15 16">
    <name type="scientific">Paracoccus homiensis</name>
    <dbReference type="NCBI Taxonomy" id="364199"/>
    <lineage>
        <taxon>Bacteria</taxon>
        <taxon>Pseudomonadati</taxon>
        <taxon>Pseudomonadota</taxon>
        <taxon>Alphaproteobacteria</taxon>
        <taxon>Rhodobacterales</taxon>
        <taxon>Paracoccaceae</taxon>
        <taxon>Paracoccus</taxon>
    </lineage>
</organism>
<evidence type="ECO:0000256" key="8">
    <source>
        <dbReference type="ARBA" id="ARBA00022982"/>
    </source>
</evidence>
<protein>
    <submittedName>
        <fullName evidence="15">Cytochrome b561</fullName>
    </submittedName>
</protein>
<keyword evidence="3" id="KW-0813">Transport</keyword>
<dbReference type="GO" id="GO:0009055">
    <property type="term" value="F:electron transfer activity"/>
    <property type="evidence" value="ECO:0007669"/>
    <property type="project" value="InterPro"/>
</dbReference>
<dbReference type="EMBL" id="FOHO01000024">
    <property type="protein sequence ID" value="SEU07902.1"/>
    <property type="molecule type" value="Genomic_DNA"/>
</dbReference>
<feature type="transmembrane region" description="Helical" evidence="13">
    <location>
        <begin position="15"/>
        <end position="34"/>
    </location>
</feature>
<dbReference type="PANTHER" id="PTHR30529:SF1">
    <property type="entry name" value="CYTOCHROME B561 HOMOLOG 2"/>
    <property type="match status" value="1"/>
</dbReference>
<gene>
    <name evidence="15" type="ORF">SAMN04489858_12423</name>
</gene>
<evidence type="ECO:0000256" key="9">
    <source>
        <dbReference type="ARBA" id="ARBA00022989"/>
    </source>
</evidence>
<evidence type="ECO:0000256" key="12">
    <source>
        <dbReference type="ARBA" id="ARBA00037975"/>
    </source>
</evidence>
<evidence type="ECO:0000256" key="5">
    <source>
        <dbReference type="ARBA" id="ARBA00022617"/>
    </source>
</evidence>
<evidence type="ECO:0000256" key="3">
    <source>
        <dbReference type="ARBA" id="ARBA00022448"/>
    </source>
</evidence>
<evidence type="ECO:0000313" key="16">
    <source>
        <dbReference type="Proteomes" id="UP000199180"/>
    </source>
</evidence>
<evidence type="ECO:0000313" key="15">
    <source>
        <dbReference type="EMBL" id="SEU07902.1"/>
    </source>
</evidence>